<comment type="similarity">
    <text evidence="9">Belongs to the SecD/SecF family. SecD subfamily.</text>
</comment>
<dbReference type="AlphaFoldDB" id="A0A6N7EYX3"/>
<dbReference type="InterPro" id="IPR027398">
    <property type="entry name" value="SecD-TM"/>
</dbReference>
<keyword evidence="3 9" id="KW-1003">Cell membrane</keyword>
<dbReference type="GO" id="GO:0043952">
    <property type="term" value="P:protein transport by the Sec complex"/>
    <property type="evidence" value="ECO:0007669"/>
    <property type="project" value="UniProtKB-UniRule"/>
</dbReference>
<keyword evidence="7 9" id="KW-0811">Translocation</keyword>
<evidence type="ECO:0000256" key="3">
    <source>
        <dbReference type="ARBA" id="ARBA00022475"/>
    </source>
</evidence>
<comment type="subunit">
    <text evidence="9">Forms a complex with SecF. Part of the essential Sec protein translocation apparatus which comprises SecA, SecYEG and auxiliary proteins SecDF-YajC and YidC.</text>
</comment>
<evidence type="ECO:0000256" key="5">
    <source>
        <dbReference type="ARBA" id="ARBA00022927"/>
    </source>
</evidence>
<keyword evidence="6 9" id="KW-1133">Transmembrane helix</keyword>
<dbReference type="Gene3D" id="1.20.1640.10">
    <property type="entry name" value="Multidrug efflux transporter AcrB transmembrane domain"/>
    <property type="match status" value="1"/>
</dbReference>
<dbReference type="InterPro" id="IPR055344">
    <property type="entry name" value="SecD_SecF_C_bact"/>
</dbReference>
<dbReference type="FunCoup" id="A0A6N7EYX3">
    <property type="interactions" value="271"/>
</dbReference>
<feature type="transmembrane region" description="Helical" evidence="9">
    <location>
        <begin position="580"/>
        <end position="604"/>
    </location>
</feature>
<dbReference type="InterPro" id="IPR054384">
    <property type="entry name" value="SecDF_P1_head"/>
</dbReference>
<feature type="domain" description="Protein export membrane protein SecD/SecF C-terminal" evidence="10">
    <location>
        <begin position="439"/>
        <end position="607"/>
    </location>
</feature>
<dbReference type="GO" id="GO:0065002">
    <property type="term" value="P:intracellular protein transmembrane transport"/>
    <property type="evidence" value="ECO:0007669"/>
    <property type="project" value="UniProtKB-UniRule"/>
</dbReference>
<dbReference type="Pfam" id="PF21760">
    <property type="entry name" value="SecD_1st"/>
    <property type="match status" value="1"/>
</dbReference>
<reference evidence="14 15" key="1">
    <citation type="submission" date="2019-10" db="EMBL/GenBank/DDBJ databases">
        <title>Cardiobacteriales fam. a chemoheterotrophic member of the order Cardiobacteriales, and proposal of Cardiobacteriales fam. nov.</title>
        <authorList>
            <person name="Wang C."/>
        </authorList>
    </citation>
    <scope>NUCLEOTIDE SEQUENCE [LARGE SCALE GENOMIC DNA]</scope>
    <source>
        <strain evidence="14 15">ML27</strain>
    </source>
</reference>
<sequence>MKHYPLWKIVLVFAAIALGFIYASPNLYRDQPAIQLKPISEQDSLNLAEGNKQQQIETLLNNQRIAFEKITVGEDRLIAIFPDATNQAQAKAVFEAELSSQYYTALTLAPNSPDWLQSLGLKPINKGLDLRGGVSLLLQVDTSLLIDRMSDTNLQDIKAMLDDASIAYNTLNRQPNGAIDIALVNADDRANLQNLLFEKRPDLLVTPDLQNPSKLIAGISDAELERRKQIAVEQNTVTLRTRMNSIGVAEPSVTRQGSDRIVVELPGLSDPNDAIALIQSTATLEYYMVDEESTSSGRGRFGVKFLYDENNQRIALDRRLIISGDNIIDASSSYDQQQGQHIVSVVLDEAGASKMGENTQRNVGNRMAVVFIEYKPVQEKAENGDTVTTLLKEEKVISAATIQGQFSKRFQTTGNFTATEARNLARSLRSGALAAPVYVIEERTIGPSAGEQNIRQGTLAIILGFVLVMIFMGLYYKKFGLVAITALLLNVIFIIALLSFIGATLTLPGIAGVVLTMGMAVDANVLIFERIKEELRLNKSPKEAIQSGFDNAFSTIMDANITTLIAAAILFAFGTGPIKGFAVTLSIGILTSMFTAIVVSRFIIHYWLDKKKQINALSI</sequence>
<dbReference type="GO" id="GO:0015450">
    <property type="term" value="F:protein-transporting ATPase activity"/>
    <property type="evidence" value="ECO:0007669"/>
    <property type="project" value="InterPro"/>
</dbReference>
<dbReference type="InterPro" id="IPR048634">
    <property type="entry name" value="SecD_SecF_C"/>
</dbReference>
<comment type="function">
    <text evidence="9">Part of the Sec protein translocase complex. Interacts with the SecYEG preprotein conducting channel. SecDF uses the proton motive force (PMF) to complete protein translocation after the ATP-dependent function of SecA.</text>
</comment>
<evidence type="ECO:0000256" key="9">
    <source>
        <dbReference type="HAMAP-Rule" id="MF_01463"/>
    </source>
</evidence>
<feature type="transmembrane region" description="Helical" evidence="9">
    <location>
        <begin position="457"/>
        <end position="476"/>
    </location>
</feature>
<evidence type="ECO:0000256" key="7">
    <source>
        <dbReference type="ARBA" id="ARBA00023010"/>
    </source>
</evidence>
<dbReference type="PANTHER" id="PTHR30081:SF1">
    <property type="entry name" value="PROTEIN TRANSLOCASE SUBUNIT SECD"/>
    <property type="match status" value="1"/>
</dbReference>
<comment type="caution">
    <text evidence="9">Lacks conserved residue(s) required for the propagation of feature annotation.</text>
</comment>
<comment type="caution">
    <text evidence="14">The sequence shown here is derived from an EMBL/GenBank/DDBJ whole genome shotgun (WGS) entry which is preliminary data.</text>
</comment>
<dbReference type="GO" id="GO:0005886">
    <property type="term" value="C:plasma membrane"/>
    <property type="evidence" value="ECO:0007669"/>
    <property type="project" value="UniProtKB-SubCell"/>
</dbReference>
<dbReference type="InterPro" id="IPR001036">
    <property type="entry name" value="Acrflvin-R"/>
</dbReference>
<evidence type="ECO:0000259" key="10">
    <source>
        <dbReference type="Pfam" id="PF02355"/>
    </source>
</evidence>
<accession>A0A6N7EYX3</accession>
<dbReference type="InParanoid" id="A0A6N7EYX3"/>
<evidence type="ECO:0000256" key="8">
    <source>
        <dbReference type="ARBA" id="ARBA00023136"/>
    </source>
</evidence>
<dbReference type="InterPro" id="IPR022813">
    <property type="entry name" value="SecD/SecF_arch_bac"/>
</dbReference>
<dbReference type="RefSeq" id="WP_152809147.1">
    <property type="nucleotide sequence ID" value="NZ_WHNW01000002.1"/>
</dbReference>
<dbReference type="Proteomes" id="UP000471298">
    <property type="component" value="Unassembled WGS sequence"/>
</dbReference>
<dbReference type="NCBIfam" id="TIGR00916">
    <property type="entry name" value="2A0604s01"/>
    <property type="match status" value="1"/>
</dbReference>
<feature type="domain" description="Protein translocase subunit SecDF P1" evidence="12">
    <location>
        <begin position="232"/>
        <end position="291"/>
    </location>
</feature>
<evidence type="ECO:0000256" key="4">
    <source>
        <dbReference type="ARBA" id="ARBA00022692"/>
    </source>
</evidence>
<evidence type="ECO:0000259" key="11">
    <source>
        <dbReference type="Pfam" id="PF13721"/>
    </source>
</evidence>
<dbReference type="PRINTS" id="PR00702">
    <property type="entry name" value="ACRIFLAVINRP"/>
</dbReference>
<dbReference type="Gene3D" id="3.30.70.3400">
    <property type="match status" value="2"/>
</dbReference>
<evidence type="ECO:0000256" key="6">
    <source>
        <dbReference type="ARBA" id="ARBA00022989"/>
    </source>
</evidence>
<dbReference type="SUPFAM" id="SSF82866">
    <property type="entry name" value="Multidrug efflux transporter AcrB transmembrane domain"/>
    <property type="match status" value="1"/>
</dbReference>
<protein>
    <recommendedName>
        <fullName evidence="9">Protein translocase subunit SecD</fullName>
    </recommendedName>
</protein>
<dbReference type="InterPro" id="IPR022646">
    <property type="entry name" value="SecD/SecF_CS"/>
</dbReference>
<feature type="domain" description="SecDF P1 head subdomain" evidence="13">
    <location>
        <begin position="307"/>
        <end position="435"/>
    </location>
</feature>
<feature type="transmembrane region" description="Helical" evidence="9">
    <location>
        <begin position="509"/>
        <end position="528"/>
    </location>
</feature>
<dbReference type="Gene3D" id="3.30.1360.200">
    <property type="match status" value="1"/>
</dbReference>
<dbReference type="NCBIfam" id="TIGR01129">
    <property type="entry name" value="secD"/>
    <property type="match status" value="1"/>
</dbReference>
<evidence type="ECO:0000313" key="14">
    <source>
        <dbReference type="EMBL" id="MPV85678.1"/>
    </source>
</evidence>
<evidence type="ECO:0000259" key="13">
    <source>
        <dbReference type="Pfam" id="PF22599"/>
    </source>
</evidence>
<name>A0A6N7EYX3_9GAMM</name>
<comment type="subcellular location">
    <subcellularLocation>
        <location evidence="1 9">Cell membrane</location>
        <topology evidence="1 9">Multi-pass membrane protein</topology>
    </subcellularLocation>
</comment>
<dbReference type="Pfam" id="PF22599">
    <property type="entry name" value="SecDF_P1_head"/>
    <property type="match status" value="1"/>
</dbReference>
<evidence type="ECO:0000256" key="1">
    <source>
        <dbReference type="ARBA" id="ARBA00004651"/>
    </source>
</evidence>
<dbReference type="Pfam" id="PF07549">
    <property type="entry name" value="Sec_GG"/>
    <property type="match status" value="1"/>
</dbReference>
<keyword evidence="15" id="KW-1185">Reference proteome</keyword>
<feature type="transmembrane region" description="Helical" evidence="9">
    <location>
        <begin position="481"/>
        <end position="503"/>
    </location>
</feature>
<dbReference type="InterPro" id="IPR048631">
    <property type="entry name" value="SecD_1st"/>
</dbReference>
<gene>
    <name evidence="9 14" type="primary">secD</name>
    <name evidence="14" type="ORF">GCU85_02860</name>
</gene>
<keyword evidence="8 9" id="KW-0472">Membrane</keyword>
<keyword evidence="2 9" id="KW-0813">Transport</keyword>
<dbReference type="Pfam" id="PF13721">
    <property type="entry name" value="SecD-TM1"/>
    <property type="match status" value="1"/>
</dbReference>
<organism evidence="14 15">
    <name type="scientific">Ostreibacterium oceani</name>
    <dbReference type="NCBI Taxonomy" id="2654998"/>
    <lineage>
        <taxon>Bacteria</taxon>
        <taxon>Pseudomonadati</taxon>
        <taxon>Pseudomonadota</taxon>
        <taxon>Gammaproteobacteria</taxon>
        <taxon>Cardiobacteriales</taxon>
        <taxon>Ostreibacteriaceae</taxon>
        <taxon>Ostreibacterium</taxon>
    </lineage>
</organism>
<dbReference type="InterPro" id="IPR005791">
    <property type="entry name" value="SecD"/>
</dbReference>
<feature type="domain" description="SecD export protein N-terminal TM" evidence="11">
    <location>
        <begin position="1"/>
        <end position="106"/>
    </location>
</feature>
<dbReference type="FunFam" id="1.20.1640.10:FF:000004">
    <property type="entry name" value="Protein translocase subunit SecD"/>
    <property type="match status" value="1"/>
</dbReference>
<keyword evidence="5 9" id="KW-0653">Protein transport</keyword>
<feature type="transmembrane region" description="Helical" evidence="9">
    <location>
        <begin position="549"/>
        <end position="574"/>
    </location>
</feature>
<evidence type="ECO:0000259" key="12">
    <source>
        <dbReference type="Pfam" id="PF21760"/>
    </source>
</evidence>
<dbReference type="Pfam" id="PF02355">
    <property type="entry name" value="SecD_SecF_C"/>
    <property type="match status" value="1"/>
</dbReference>
<dbReference type="HAMAP" id="MF_01463_B">
    <property type="entry name" value="SecD_B"/>
    <property type="match status" value="1"/>
</dbReference>
<evidence type="ECO:0000256" key="2">
    <source>
        <dbReference type="ARBA" id="ARBA00022448"/>
    </source>
</evidence>
<dbReference type="GO" id="GO:0006605">
    <property type="term" value="P:protein targeting"/>
    <property type="evidence" value="ECO:0007669"/>
    <property type="project" value="UniProtKB-UniRule"/>
</dbReference>
<dbReference type="EMBL" id="WHNW01000002">
    <property type="protein sequence ID" value="MPV85678.1"/>
    <property type="molecule type" value="Genomic_DNA"/>
</dbReference>
<dbReference type="PANTHER" id="PTHR30081">
    <property type="entry name" value="PROTEIN-EXPORT MEMBRANE PROTEIN SEC"/>
    <property type="match status" value="1"/>
</dbReference>
<keyword evidence="4 9" id="KW-0812">Transmembrane</keyword>
<evidence type="ECO:0000313" key="15">
    <source>
        <dbReference type="Proteomes" id="UP000471298"/>
    </source>
</evidence>
<proteinExistence type="inferred from homology"/>